<dbReference type="FunFam" id="3.40.50.880:FF:000030">
    <property type="entry name" value="Gamma-glutamyl-gamma-aminobutyrate hydrolase PuuD"/>
    <property type="match status" value="1"/>
</dbReference>
<sequence>MKRPLIGISGSQMIDDHGGFAGYHRAYVNNDYIRSVTEAGGIPVILPFQDDDEAVSQSMEYVDGLILSGGHDVYPLQYGEEPMQGNGTVWPERDHFDFLLLKIAEKRKIPIMAICRGHQVVNVYHGGTLYQDLTYDAHCYIKHSQNQDPATPTHTVFIEANSRLAHIVGSAEMVTNSHHHQTVKTVGKGLHVAARTKDGTIEALEGTEYPYLITYQFHPEMMSVNNDTAKKLFCDFVNATEKRGM</sequence>
<dbReference type="Proteomes" id="UP000036503">
    <property type="component" value="Unassembled WGS sequence"/>
</dbReference>
<dbReference type="PANTHER" id="PTHR43235">
    <property type="entry name" value="GLUTAMINE AMIDOTRANSFERASE PB2B2.05-RELATED"/>
    <property type="match status" value="1"/>
</dbReference>
<organism evidence="1 2">
    <name type="scientific">Megasphaera cerevisiae DSM 20462</name>
    <dbReference type="NCBI Taxonomy" id="1122219"/>
    <lineage>
        <taxon>Bacteria</taxon>
        <taxon>Bacillati</taxon>
        <taxon>Bacillota</taxon>
        <taxon>Negativicutes</taxon>
        <taxon>Veillonellales</taxon>
        <taxon>Veillonellaceae</taxon>
        <taxon>Megasphaera</taxon>
    </lineage>
</organism>
<dbReference type="Gene3D" id="3.40.50.880">
    <property type="match status" value="1"/>
</dbReference>
<protein>
    <submittedName>
        <fullName evidence="1">Glutamine amidotransferase</fullName>
    </submittedName>
</protein>
<dbReference type="AlphaFoldDB" id="A0A0J6WXH4"/>
<dbReference type="InParanoid" id="A0A0J6WXH4"/>
<dbReference type="GO" id="GO:0005829">
    <property type="term" value="C:cytosol"/>
    <property type="evidence" value="ECO:0007669"/>
    <property type="project" value="TreeGrafter"/>
</dbReference>
<comment type="caution">
    <text evidence="1">The sequence shown here is derived from an EMBL/GenBank/DDBJ whole genome shotgun (WGS) entry which is preliminary data.</text>
</comment>
<dbReference type="InterPro" id="IPR029062">
    <property type="entry name" value="Class_I_gatase-like"/>
</dbReference>
<keyword evidence="1" id="KW-0808">Transferase</keyword>
<proteinExistence type="predicted"/>
<dbReference type="InterPro" id="IPR011697">
    <property type="entry name" value="Peptidase_C26"/>
</dbReference>
<dbReference type="GO" id="GO:0033969">
    <property type="term" value="F:gamma-glutamyl-gamma-aminobutyrate hydrolase activity"/>
    <property type="evidence" value="ECO:0007669"/>
    <property type="project" value="TreeGrafter"/>
</dbReference>
<dbReference type="Pfam" id="PF07722">
    <property type="entry name" value="Peptidase_C26"/>
    <property type="match status" value="1"/>
</dbReference>
<dbReference type="GO" id="GO:0016740">
    <property type="term" value="F:transferase activity"/>
    <property type="evidence" value="ECO:0007669"/>
    <property type="project" value="UniProtKB-KW"/>
</dbReference>
<evidence type="ECO:0000313" key="2">
    <source>
        <dbReference type="Proteomes" id="UP000036503"/>
    </source>
</evidence>
<dbReference type="PANTHER" id="PTHR43235:SF1">
    <property type="entry name" value="GLUTAMINE AMIDOTRANSFERASE PB2B2.05-RELATED"/>
    <property type="match status" value="1"/>
</dbReference>
<dbReference type="EMBL" id="LEKT01000012">
    <property type="protein sequence ID" value="KMO86933.1"/>
    <property type="molecule type" value="Genomic_DNA"/>
</dbReference>
<dbReference type="PROSITE" id="PS51273">
    <property type="entry name" value="GATASE_TYPE_1"/>
    <property type="match status" value="1"/>
</dbReference>
<dbReference type="STRING" id="39029.BSR42_03980"/>
<accession>A0A0J6WXH4</accession>
<dbReference type="RefSeq" id="WP_048513786.1">
    <property type="nucleotide sequence ID" value="NZ_FUXD01000007.1"/>
</dbReference>
<name>A0A0J6WXH4_9FIRM</name>
<dbReference type="InterPro" id="IPR044668">
    <property type="entry name" value="PuuD-like"/>
</dbReference>
<dbReference type="PATRIC" id="fig|1122219.3.peg.426"/>
<keyword evidence="1" id="KW-0315">Glutamine amidotransferase</keyword>
<dbReference type="CDD" id="cd01745">
    <property type="entry name" value="GATase1_2"/>
    <property type="match status" value="1"/>
</dbReference>
<keyword evidence="2" id="KW-1185">Reference proteome</keyword>
<gene>
    <name evidence="1" type="ORF">AB840_05245</name>
</gene>
<dbReference type="SUPFAM" id="SSF52317">
    <property type="entry name" value="Class I glutamine amidotransferase-like"/>
    <property type="match status" value="1"/>
</dbReference>
<reference evidence="1 2" key="1">
    <citation type="submission" date="2015-06" db="EMBL/GenBank/DDBJ databases">
        <title>Draft genome sequence of beer spoilage bacterium Megasphaera cerevisiae type strain 20462.</title>
        <authorList>
            <person name="Kutumbaka K."/>
            <person name="Pasmowitz J."/>
            <person name="Mategko J."/>
            <person name="Reyes D."/>
            <person name="Friedrich A."/>
            <person name="Han S."/>
            <person name="Martens-Habbena W."/>
            <person name="Neal-McKinney J."/>
            <person name="Janagama H.K."/>
            <person name="Nadala C."/>
            <person name="Samadpour M."/>
        </authorList>
    </citation>
    <scope>NUCLEOTIDE SEQUENCE [LARGE SCALE GENOMIC DNA]</scope>
    <source>
        <strain evidence="1 2">DSM 20462</strain>
    </source>
</reference>
<dbReference type="OrthoDB" id="9813383at2"/>
<evidence type="ECO:0000313" key="1">
    <source>
        <dbReference type="EMBL" id="KMO86933.1"/>
    </source>
</evidence>
<dbReference type="GO" id="GO:0006598">
    <property type="term" value="P:polyamine catabolic process"/>
    <property type="evidence" value="ECO:0007669"/>
    <property type="project" value="TreeGrafter"/>
</dbReference>